<feature type="compositionally biased region" description="Polar residues" evidence="1">
    <location>
        <begin position="360"/>
        <end position="371"/>
    </location>
</feature>
<dbReference type="Pfam" id="PF15084">
    <property type="entry name" value="DUF4550"/>
    <property type="match status" value="1"/>
</dbReference>
<evidence type="ECO:0000313" key="3">
    <source>
        <dbReference type="EMBL" id="KAJ8046212.1"/>
    </source>
</evidence>
<dbReference type="OrthoDB" id="188352at2759"/>
<proteinExistence type="predicted"/>
<dbReference type="InterPro" id="IPR027876">
    <property type="entry name" value="DUF4550"/>
</dbReference>
<feature type="compositionally biased region" description="Basic residues" evidence="1">
    <location>
        <begin position="113"/>
        <end position="123"/>
    </location>
</feature>
<accession>A0A9Q1HE46</accession>
<feature type="region of interest" description="Disordered" evidence="1">
    <location>
        <begin position="1"/>
        <end position="127"/>
    </location>
</feature>
<feature type="compositionally biased region" description="Basic and acidic residues" evidence="1">
    <location>
        <begin position="376"/>
        <end position="387"/>
    </location>
</feature>
<dbReference type="PANTHER" id="PTHR33667:SF7">
    <property type="entry name" value="RIKEN CDNA 1810020O05 GENE"/>
    <property type="match status" value="1"/>
</dbReference>
<feature type="compositionally biased region" description="Basic and acidic residues" evidence="1">
    <location>
        <begin position="463"/>
        <end position="472"/>
    </location>
</feature>
<feature type="compositionally biased region" description="Basic and acidic residues" evidence="1">
    <location>
        <begin position="426"/>
        <end position="436"/>
    </location>
</feature>
<evidence type="ECO:0000313" key="4">
    <source>
        <dbReference type="Proteomes" id="UP001152320"/>
    </source>
</evidence>
<protein>
    <recommendedName>
        <fullName evidence="2">DUF4550 domain-containing protein</fullName>
    </recommendedName>
</protein>
<keyword evidence="4" id="KW-1185">Reference proteome</keyword>
<comment type="caution">
    <text evidence="3">The sequence shown here is derived from an EMBL/GenBank/DDBJ whole genome shotgun (WGS) entry which is preliminary data.</text>
</comment>
<evidence type="ECO:0000259" key="2">
    <source>
        <dbReference type="Pfam" id="PF15084"/>
    </source>
</evidence>
<feature type="region of interest" description="Disordered" evidence="1">
    <location>
        <begin position="1400"/>
        <end position="1426"/>
    </location>
</feature>
<name>A0A9Q1HE46_HOLLE</name>
<evidence type="ECO:0000256" key="1">
    <source>
        <dbReference type="SAM" id="MobiDB-lite"/>
    </source>
</evidence>
<gene>
    <name evidence="3" type="ORF">HOLleu_04822</name>
</gene>
<dbReference type="EMBL" id="JAIZAY010000002">
    <property type="protein sequence ID" value="KAJ8046212.1"/>
    <property type="molecule type" value="Genomic_DNA"/>
</dbReference>
<feature type="compositionally biased region" description="Basic and acidic residues" evidence="1">
    <location>
        <begin position="317"/>
        <end position="329"/>
    </location>
</feature>
<feature type="region of interest" description="Disordered" evidence="1">
    <location>
        <begin position="295"/>
        <end position="480"/>
    </location>
</feature>
<feature type="compositionally biased region" description="Basic and acidic residues" evidence="1">
    <location>
        <begin position="1"/>
        <end position="11"/>
    </location>
</feature>
<sequence>MSTIEEPKEQDPVSDENVDPNITVDKEEDVDPGETRGADEEEAIADLIDTSKSNDQDTELIESKNINQDDDGTAVPAISSSESSTGLIVDEKHQNGNAHEGTDGGDTSGNHKGGGKKGKRSKRLKEDDGIHRVTLTVTIAKAIPSGDDDGPKVEELMRRKKRIVEAPKANGYYHCQYYLLPDDEEPTKTDVVTFGMAAKIYTESDSKVLKTWQEGDQTWIAWSHSHTLKVTKELLLKLFNHTLELRIWESREKVSARARFDRPKAFRLPQPKPGEDAEDVGGVKSLVLKQSHSYLSLQPKKSSTERPVPQNAPSELSDIRNFGKTDAKGRPILARPVSSSPGTERKTPEELFNLADLNRSGPQSGSSTARQTPVAKSRESPSKDANHPVKTYSHLGKLAGIPSPDVQKVSKPRDAANRRQSIKPVEIIDEKKERQSSGKGSRKSPAPEKAPFMNSLSPVSKRSLKDSPQQKEARRKAQKMEQAAASLAAYIKEHGNACIPVRMKLLFSGLKSVTNRLDKPVPGIEDVFITVAVDGPLMSEELHKELNPLVIKVASVSDLPNTPLSLDELSCRCQPVHTEYKFHNLPPHLSSRKLHAKNVYWEDVNVVLLGTIPHGELLEYLRGPPLEIRLHDRDRKPEDIKAKPMLFGADMEDDKISNVGMVTSKRTIHNPFKGHDKPWDPYGISKFDLSPLLLGEKVLYLTSPVHNCPIPDQLGRYGGSDRLVGIQNAADGPKDEPLPAGHYIDVGTRLKVRVEVAYPLTNPQLVQSKPVLSTPTESPFSRIIFIFEYMNTSFLHQLLHLVTKINAKALNLDALPDHIVQAALSTYKLSPGQRQSPTLNIITGFQIMDGEKHIFVLEGLRDNAVKMLWETLPRAKKQDGVTFEILYNSDFVFHERKYAELDVDLCRVKLHEPLSVIVRQPLLYVRDMVPSPCLEALVKLDQLVNQKRLWDVTKVDLFPSASSIISLSREFGVPLTTADFEDLKEPSERSMQNADMNGFHTPPPSQTYYQRKHSLLEPLDIYNSDYIEYLADKEFFGKQQNFIKENIAQVTLKSQENQASRVRPTKIVVQPPNGVAHNYSTQALNSTEQANEALRQHLAQHPDKRFTYCPMYNSASVIPVSVEAVKKLEIADSVSAWQTQDGFVYPGVKSAMESNVNPKKPDEARIDELKENWKENMLHASTLKPTLEERERFSWPDRTLDMNLWRRPSPKGFAPVPPITIHAAGEKLKEEQREAQNKDQEIWTSKLVVDDTDMHFHRLTSGTELLDKGFYSSNQLDRLKGLLKDEAQTLALQQANFQEIPALGVVQNPSVDGVAREEGTLLDYLEDPDIKERHNGFVPGAYDNSSLLVDKNRIPIKSMEHHEFIQSKGHDFRLYHKERSAFHKPHLKPLNEIEKNSNLFRRIPTPPEDTKPKKGPGNVCFRQPPPGIKPAPIQTEFYYPDREMYWESPCSREVTNKKVVINH</sequence>
<dbReference type="Proteomes" id="UP001152320">
    <property type="component" value="Chromosome 2"/>
</dbReference>
<dbReference type="PANTHER" id="PTHR33667">
    <property type="entry name" value="SI:DKEY-57N24.6"/>
    <property type="match status" value="1"/>
</dbReference>
<organism evidence="3 4">
    <name type="scientific">Holothuria leucospilota</name>
    <name type="common">Black long sea cucumber</name>
    <name type="synonym">Mertensiothuria leucospilota</name>
    <dbReference type="NCBI Taxonomy" id="206669"/>
    <lineage>
        <taxon>Eukaryota</taxon>
        <taxon>Metazoa</taxon>
        <taxon>Echinodermata</taxon>
        <taxon>Eleutherozoa</taxon>
        <taxon>Echinozoa</taxon>
        <taxon>Holothuroidea</taxon>
        <taxon>Aspidochirotacea</taxon>
        <taxon>Aspidochirotida</taxon>
        <taxon>Holothuriidae</taxon>
        <taxon>Holothuria</taxon>
    </lineage>
</organism>
<reference evidence="3" key="1">
    <citation type="submission" date="2021-10" db="EMBL/GenBank/DDBJ databases">
        <title>Tropical sea cucumber genome reveals ecological adaptation and Cuvierian tubules defense mechanism.</title>
        <authorList>
            <person name="Chen T."/>
        </authorList>
    </citation>
    <scope>NUCLEOTIDE SEQUENCE</scope>
    <source>
        <strain evidence="3">Nanhai2018</strain>
        <tissue evidence="3">Muscle</tissue>
    </source>
</reference>
<feature type="domain" description="DUF4550" evidence="2">
    <location>
        <begin position="172"/>
        <end position="265"/>
    </location>
</feature>